<dbReference type="PATRIC" id="fig|305.107.peg.3099"/>
<dbReference type="EMBL" id="LN899821">
    <property type="protein sequence ID" value="CUV20868.1"/>
    <property type="molecule type" value="Genomic_DNA"/>
</dbReference>
<accession>A0A0K1ZTB2</accession>
<protein>
    <submittedName>
        <fullName evidence="2">Uncharacterized protein</fullName>
    </submittedName>
</protein>
<evidence type="ECO:0000313" key="5">
    <source>
        <dbReference type="EMBL" id="CUV42860.1"/>
    </source>
</evidence>
<dbReference type="EMBL" id="LN899822">
    <property type="protein sequence ID" value="CUV60188.1"/>
    <property type="molecule type" value="Genomic_DNA"/>
</dbReference>
<evidence type="ECO:0000313" key="2">
    <source>
        <dbReference type="EMBL" id="CUV26489.1"/>
    </source>
</evidence>
<dbReference type="EMBL" id="CP085044">
    <property type="protein sequence ID" value="UZF16833.1"/>
    <property type="molecule type" value="Genomic_DNA"/>
</dbReference>
<evidence type="ECO:0000313" key="4">
    <source>
        <dbReference type="EMBL" id="CUV37515.1"/>
    </source>
</evidence>
<proteinExistence type="predicted"/>
<evidence type="ECO:0000313" key="6">
    <source>
        <dbReference type="EMBL" id="CUV60188.1"/>
    </source>
</evidence>
<dbReference type="EMBL" id="LN899823">
    <property type="protein sequence ID" value="CUV26489.1"/>
    <property type="molecule type" value="Genomic_DNA"/>
</dbReference>
<keyword evidence="7" id="KW-0614">Plasmid</keyword>
<dbReference type="AlphaFoldDB" id="A0A0K1ZTB2"/>
<evidence type="ECO:0000313" key="7">
    <source>
        <dbReference type="EMBL" id="UZF16833.1"/>
    </source>
</evidence>
<dbReference type="EMBL" id="LN899826">
    <property type="protein sequence ID" value="CUV42860.1"/>
    <property type="molecule type" value="Genomic_DNA"/>
</dbReference>
<reference evidence="2" key="1">
    <citation type="submission" date="2015-10" db="EMBL/GenBank/DDBJ databases">
        <authorList>
            <person name="Gilbert D.G."/>
        </authorList>
    </citation>
    <scope>NUCLEOTIDE SEQUENCE</scope>
    <source>
        <strain evidence="2">Phyl III-seqv23</strain>
    </source>
</reference>
<organism evidence="2">
    <name type="scientific">Ralstonia solanacearum</name>
    <name type="common">Pseudomonas solanacearum</name>
    <dbReference type="NCBI Taxonomy" id="305"/>
    <lineage>
        <taxon>Bacteria</taxon>
        <taxon>Pseudomonadati</taxon>
        <taxon>Pseudomonadota</taxon>
        <taxon>Betaproteobacteria</taxon>
        <taxon>Burkholderiales</taxon>
        <taxon>Burkholderiaceae</taxon>
        <taxon>Ralstonia</taxon>
        <taxon>Ralstonia solanacearum species complex</taxon>
    </lineage>
</organism>
<reference evidence="7" key="2">
    <citation type="submission" date="2021-10" db="EMBL/GenBank/DDBJ databases">
        <title>Complete genome sequences of five Ralstonia solancearum strains isolated from sunflower.</title>
        <authorList>
            <person name="She X."/>
            <person name="He Z."/>
        </authorList>
    </citation>
    <scope>NUCLEOTIDE SEQUENCE</scope>
    <source>
        <strain evidence="7">RS638</strain>
        <plasmid evidence="7">p1</plasmid>
    </source>
</reference>
<name>A0A0K1ZTB2_RALSL</name>
<dbReference type="EMBL" id="LN899825">
    <property type="protein sequence ID" value="CUV37515.1"/>
    <property type="molecule type" value="Genomic_DNA"/>
</dbReference>
<gene>
    <name evidence="7" type="ORF">LH706_22860</name>
    <name evidence="1" type="ORF">PSS4_v1_1830004</name>
    <name evidence="6" type="ORF">RD1301_v1_760007</name>
    <name evidence="2" type="ORF">RUN1744_v1_1630007</name>
    <name evidence="3" type="ORF">RUN1985_v1_260007</name>
    <name evidence="4" type="ORF">TD1301_v1_3720002</name>
    <name evidence="5" type="ORF">TF3108_v1_1640007</name>
</gene>
<sequence>MSMIVRIFSEHASAEAARQAVLDAGLSPDCIALSFQGDEAGALCGNFLSGDYEPGGEIAETYERKFRNVVIGGKFVLTVEASPEQVGVAEAVLAAAGGSAVDDLSPPPK</sequence>
<dbReference type="EMBL" id="LN899824">
    <property type="protein sequence ID" value="CUV28599.1"/>
    <property type="molecule type" value="Genomic_DNA"/>
</dbReference>
<geneLocation type="plasmid" evidence="7">
    <name>p1</name>
</geneLocation>
<evidence type="ECO:0000313" key="1">
    <source>
        <dbReference type="EMBL" id="CUV20868.1"/>
    </source>
</evidence>
<evidence type="ECO:0000313" key="3">
    <source>
        <dbReference type="EMBL" id="CUV28599.1"/>
    </source>
</evidence>